<dbReference type="Proteomes" id="UP000054007">
    <property type="component" value="Unassembled WGS sequence"/>
</dbReference>
<dbReference type="SUPFAM" id="SSF50978">
    <property type="entry name" value="WD40 repeat-like"/>
    <property type="match status" value="1"/>
</dbReference>
<reference evidence="5 6" key="1">
    <citation type="journal article" date="2015" name="Fungal Genet. Biol.">
        <title>Evolution of novel wood decay mechanisms in Agaricales revealed by the genome sequences of Fistulina hepatica and Cylindrobasidium torrendii.</title>
        <authorList>
            <person name="Floudas D."/>
            <person name="Held B.W."/>
            <person name="Riley R."/>
            <person name="Nagy L.G."/>
            <person name="Koehler G."/>
            <person name="Ransdell A.S."/>
            <person name="Younus H."/>
            <person name="Chow J."/>
            <person name="Chiniquy J."/>
            <person name="Lipzen A."/>
            <person name="Tritt A."/>
            <person name="Sun H."/>
            <person name="Haridas S."/>
            <person name="LaButti K."/>
            <person name="Ohm R.A."/>
            <person name="Kues U."/>
            <person name="Blanchette R.A."/>
            <person name="Grigoriev I.V."/>
            <person name="Minto R.E."/>
            <person name="Hibbett D.S."/>
        </authorList>
    </citation>
    <scope>NUCLEOTIDE SEQUENCE [LARGE SCALE GENOMIC DNA]</scope>
    <source>
        <strain evidence="5 6">FP15055 ss-10</strain>
    </source>
</reference>
<sequence>MPRFLTGDSIGNVKAAVYNDDKTTSLSTLHTGKGPGETVGAIQTMAVGKVGGRTMVGLPMTRKLATGSSDGSVSSYNLTEDSLETVKTWKEPRLRADKKFIGMSLTEMCVGTYTCTSNGALQLVPHDESVASTSLLPTRLCGWRLAKGDETFAYGGDEVDLSVWNTERAFKSSPPESKKRKRNELFPAEVWRAKNVANDHLTLRQPVRVTCLAHASDSTSRIFAGTQLGHLRQYDIRAARKPVSDWRSVFPSKKGIETMEAGFLEHELFVADSGTDMCSIDTRTGRILYHYSGIAGAVSSIATSPGMVASVAFDRFVRFHSTAAPPAQAGENLDERGKTLEKVYAVGSPTVIMWDQDVESAVATGSEEHVEDELWDNLRNVGDED</sequence>
<comment type="function">
    <text evidence="1">Involved in the biogenesis of the 60S ribosomal subunit.</text>
</comment>
<evidence type="ECO:0000256" key="2">
    <source>
        <dbReference type="ARBA" id="ARBA00007861"/>
    </source>
</evidence>
<evidence type="ECO:0000256" key="4">
    <source>
        <dbReference type="ARBA" id="ARBA00014234"/>
    </source>
</evidence>
<dbReference type="GO" id="GO:0005730">
    <property type="term" value="C:nucleolus"/>
    <property type="evidence" value="ECO:0007669"/>
    <property type="project" value="InterPro"/>
</dbReference>
<evidence type="ECO:0000313" key="6">
    <source>
        <dbReference type="Proteomes" id="UP000054007"/>
    </source>
</evidence>
<accession>A0A0D7BK53</accession>
<organism evidence="5 6">
    <name type="scientific">Cylindrobasidium torrendii FP15055 ss-10</name>
    <dbReference type="NCBI Taxonomy" id="1314674"/>
    <lineage>
        <taxon>Eukaryota</taxon>
        <taxon>Fungi</taxon>
        <taxon>Dikarya</taxon>
        <taxon>Basidiomycota</taxon>
        <taxon>Agaricomycotina</taxon>
        <taxon>Agaricomycetes</taxon>
        <taxon>Agaricomycetidae</taxon>
        <taxon>Agaricales</taxon>
        <taxon>Marasmiineae</taxon>
        <taxon>Physalacriaceae</taxon>
        <taxon>Cylindrobasidium</taxon>
    </lineage>
</organism>
<dbReference type="Gene3D" id="2.130.10.10">
    <property type="entry name" value="YVTN repeat-like/Quinoprotein amine dehydrogenase"/>
    <property type="match status" value="1"/>
</dbReference>
<dbReference type="STRING" id="1314674.A0A0D7BK53"/>
<dbReference type="PANTHER" id="PTHR16038:SF4">
    <property type="entry name" value="WD REPEAT-CONTAINING PROTEIN 74"/>
    <property type="match status" value="1"/>
</dbReference>
<dbReference type="InterPro" id="IPR001680">
    <property type="entry name" value="WD40_rpt"/>
</dbReference>
<dbReference type="InterPro" id="IPR036322">
    <property type="entry name" value="WD40_repeat_dom_sf"/>
</dbReference>
<comment type="subunit">
    <text evidence="3">Component of the pre-66S ribosomal particle.</text>
</comment>
<evidence type="ECO:0000313" key="5">
    <source>
        <dbReference type="EMBL" id="KIY69991.1"/>
    </source>
</evidence>
<dbReference type="EMBL" id="KN880475">
    <property type="protein sequence ID" value="KIY69991.1"/>
    <property type="molecule type" value="Genomic_DNA"/>
</dbReference>
<name>A0A0D7BK53_9AGAR</name>
<dbReference type="SMART" id="SM00320">
    <property type="entry name" value="WD40"/>
    <property type="match status" value="3"/>
</dbReference>
<dbReference type="PANTHER" id="PTHR16038">
    <property type="entry name" value="NOP SEVEN ASSOCIATED PROTEIN 1"/>
    <property type="match status" value="1"/>
</dbReference>
<evidence type="ECO:0000256" key="3">
    <source>
        <dbReference type="ARBA" id="ARBA00011187"/>
    </source>
</evidence>
<dbReference type="InterPro" id="IPR037379">
    <property type="entry name" value="WDR74/Nsa1"/>
</dbReference>
<dbReference type="InterPro" id="IPR015943">
    <property type="entry name" value="WD40/YVTN_repeat-like_dom_sf"/>
</dbReference>
<gene>
    <name evidence="5" type="ORF">CYLTODRAFT_328950</name>
</gene>
<dbReference type="AlphaFoldDB" id="A0A0D7BK53"/>
<proteinExistence type="inferred from homology"/>
<dbReference type="GO" id="GO:0042273">
    <property type="term" value="P:ribosomal large subunit biogenesis"/>
    <property type="evidence" value="ECO:0007669"/>
    <property type="project" value="InterPro"/>
</dbReference>
<dbReference type="OrthoDB" id="18388at2759"/>
<keyword evidence="6" id="KW-1185">Reference proteome</keyword>
<feature type="non-terminal residue" evidence="5">
    <location>
        <position position="385"/>
    </location>
</feature>
<comment type="similarity">
    <text evidence="2">Belongs to the NSA1 family.</text>
</comment>
<protein>
    <recommendedName>
        <fullName evidence="4">Ribosome biogenesis protein NSA1</fullName>
    </recommendedName>
</protein>
<dbReference type="GO" id="GO:0030687">
    <property type="term" value="C:preribosome, large subunit precursor"/>
    <property type="evidence" value="ECO:0007669"/>
    <property type="project" value="TreeGrafter"/>
</dbReference>
<evidence type="ECO:0000256" key="1">
    <source>
        <dbReference type="ARBA" id="ARBA00002889"/>
    </source>
</evidence>